<organism evidence="1">
    <name type="scientific">freshwater metagenome</name>
    <dbReference type="NCBI Taxonomy" id="449393"/>
    <lineage>
        <taxon>unclassified sequences</taxon>
        <taxon>metagenomes</taxon>
        <taxon>ecological metagenomes</taxon>
    </lineage>
</organism>
<proteinExistence type="predicted"/>
<dbReference type="AlphaFoldDB" id="A0A6J7ISX1"/>
<evidence type="ECO:0000313" key="1">
    <source>
        <dbReference type="EMBL" id="CAB4934333.1"/>
    </source>
</evidence>
<name>A0A6J7ISX1_9ZZZZ</name>
<protein>
    <submittedName>
        <fullName evidence="1">Unannotated protein</fullName>
    </submittedName>
</protein>
<dbReference type="EMBL" id="CAFBMR010000180">
    <property type="protein sequence ID" value="CAB4934333.1"/>
    <property type="molecule type" value="Genomic_DNA"/>
</dbReference>
<accession>A0A6J7ISX1</accession>
<gene>
    <name evidence="1" type="ORF">UFOPK3610_02109</name>
</gene>
<reference evidence="1" key="1">
    <citation type="submission" date="2020-05" db="EMBL/GenBank/DDBJ databases">
        <authorList>
            <person name="Chiriac C."/>
            <person name="Salcher M."/>
            <person name="Ghai R."/>
            <person name="Kavagutti S V."/>
        </authorList>
    </citation>
    <scope>NUCLEOTIDE SEQUENCE</scope>
</reference>
<sequence>MTAPPAIKASVATRFVLSTLANNINVAAKAKITTAIEVDHTTTRSDPCIGALTRVKPA</sequence>